<evidence type="ECO:0000313" key="1">
    <source>
        <dbReference type="EMBL" id="MBC6678754.1"/>
    </source>
</evidence>
<dbReference type="Proteomes" id="UP000602647">
    <property type="component" value="Unassembled WGS sequence"/>
</dbReference>
<evidence type="ECO:0000313" key="2">
    <source>
        <dbReference type="Proteomes" id="UP000602647"/>
    </source>
</evidence>
<sequence>MLLKKVLSIDRQTGELLAERYTGEADMSEERFWKPFVELYKEDMEKLAERIAKGGKHGR</sequence>
<accession>A0A923NKK5</accession>
<dbReference type="AlphaFoldDB" id="A0A923NKK5"/>
<proteinExistence type="predicted"/>
<protein>
    <submittedName>
        <fullName evidence="1">Uncharacterized protein</fullName>
    </submittedName>
</protein>
<name>A0A923NKK5_9FIRM</name>
<comment type="caution">
    <text evidence="1">The sequence shown here is derived from an EMBL/GenBank/DDBJ whole genome shotgun (WGS) entry which is preliminary data.</text>
</comment>
<dbReference type="RefSeq" id="WP_187301936.1">
    <property type="nucleotide sequence ID" value="NZ_JACRYT010000002.1"/>
</dbReference>
<dbReference type="EMBL" id="JACRYT010000002">
    <property type="protein sequence ID" value="MBC6678754.1"/>
    <property type="molecule type" value="Genomic_DNA"/>
</dbReference>
<organism evidence="1 2">
    <name type="scientific">Zhenpiania hominis</name>
    <dbReference type="NCBI Taxonomy" id="2763644"/>
    <lineage>
        <taxon>Bacteria</taxon>
        <taxon>Bacillati</taxon>
        <taxon>Bacillota</taxon>
        <taxon>Clostridia</taxon>
        <taxon>Peptostreptococcales</taxon>
        <taxon>Anaerovoracaceae</taxon>
        <taxon>Zhenpiania</taxon>
    </lineage>
</organism>
<gene>
    <name evidence="1" type="ORF">H9L42_02800</name>
</gene>
<keyword evidence="2" id="KW-1185">Reference proteome</keyword>
<reference evidence="1" key="1">
    <citation type="submission" date="2020-08" db="EMBL/GenBank/DDBJ databases">
        <title>Genome public.</title>
        <authorList>
            <person name="Liu C."/>
            <person name="Sun Q."/>
        </authorList>
    </citation>
    <scope>NUCLEOTIDE SEQUENCE</scope>
    <source>
        <strain evidence="1">BX12</strain>
    </source>
</reference>